<dbReference type="GO" id="GO:0005737">
    <property type="term" value="C:cytoplasm"/>
    <property type="evidence" value="ECO:0000318"/>
    <property type="project" value="GO_Central"/>
</dbReference>
<dbReference type="InParanoid" id="A7SKN4"/>
<evidence type="ECO:0000313" key="4">
    <source>
        <dbReference type="Proteomes" id="UP000001593"/>
    </source>
</evidence>
<reference evidence="3 4" key="1">
    <citation type="journal article" date="2007" name="Science">
        <title>Sea anemone genome reveals ancestral eumetazoan gene repertoire and genomic organization.</title>
        <authorList>
            <person name="Putnam N.H."/>
            <person name="Srivastava M."/>
            <person name="Hellsten U."/>
            <person name="Dirks B."/>
            <person name="Chapman J."/>
            <person name="Salamov A."/>
            <person name="Terry A."/>
            <person name="Shapiro H."/>
            <person name="Lindquist E."/>
            <person name="Kapitonov V.V."/>
            <person name="Jurka J."/>
            <person name="Genikhovich G."/>
            <person name="Grigoriev I.V."/>
            <person name="Lucas S.M."/>
            <person name="Steele R.E."/>
            <person name="Finnerty J.R."/>
            <person name="Technau U."/>
            <person name="Martindale M.Q."/>
            <person name="Rokhsar D.S."/>
        </authorList>
    </citation>
    <scope>NUCLEOTIDE SEQUENCE [LARGE SCALE GENOMIC DNA]</scope>
    <source>
        <strain evidence="4">CH2 X CH6</strain>
    </source>
</reference>
<gene>
    <name evidence="3" type="ORF">NEMVEDRAFT_v1g190857</name>
</gene>
<dbReference type="GO" id="GO:0051082">
    <property type="term" value="F:unfolded protein binding"/>
    <property type="evidence" value="ECO:0000318"/>
    <property type="project" value="GO_Central"/>
</dbReference>
<dbReference type="SMART" id="SM00271">
    <property type="entry name" value="DnaJ"/>
    <property type="match status" value="1"/>
</dbReference>
<dbReference type="AlphaFoldDB" id="A7SKN4"/>
<keyword evidence="1" id="KW-0143">Chaperone</keyword>
<dbReference type="PRINTS" id="PR00625">
    <property type="entry name" value="JDOMAIN"/>
</dbReference>
<dbReference type="PhylomeDB" id="A7SKN4"/>
<accession>A7SKN4</accession>
<dbReference type="OrthoDB" id="10250354at2759"/>
<dbReference type="FunFam" id="1.10.287.110:FF:000021">
    <property type="entry name" value="DnaJ (Hsp40) homolog, subfamily B, member 2"/>
    <property type="match status" value="1"/>
</dbReference>
<dbReference type="STRING" id="45351.A7SKN4"/>
<feature type="domain" description="J" evidence="2">
    <location>
        <begin position="3"/>
        <end position="69"/>
    </location>
</feature>
<protein>
    <recommendedName>
        <fullName evidence="2">J domain-containing protein</fullName>
    </recommendedName>
</protein>
<keyword evidence="4" id="KW-1185">Reference proteome</keyword>
<proteinExistence type="predicted"/>
<dbReference type="Gene3D" id="1.10.287.110">
    <property type="entry name" value="DnaJ domain"/>
    <property type="match status" value="1"/>
</dbReference>
<dbReference type="PROSITE" id="PS00636">
    <property type="entry name" value="DNAJ_1"/>
    <property type="match status" value="1"/>
</dbReference>
<dbReference type="OMA" id="QFEREMF"/>
<dbReference type="eggNOG" id="KOG0714">
    <property type="taxonomic scope" value="Eukaryota"/>
</dbReference>
<dbReference type="InterPro" id="IPR018253">
    <property type="entry name" value="DnaJ_domain_CS"/>
</dbReference>
<evidence type="ECO:0000313" key="3">
    <source>
        <dbReference type="EMBL" id="EDO35736.1"/>
    </source>
</evidence>
<dbReference type="FunCoup" id="A7SKN4">
    <property type="interactions" value="115"/>
</dbReference>
<sequence>MADYYDILEVPRSASEQDIKKSYRKLALKWHPDKNPQNKEEAERKFKEISEAYEVLSDSKRRDVYDRYGKDGLTGNGGHTDFGFNFHFRTPDEIFRDFFGTNDPFADFFSDPFGGMAGLGSHRNGSDHPMRGFHHPMRGMHHPFSFSDGFGSDPFSAGSFSSFSSFGGGGLGGNVKSVSTSTKIINGRKITQKKIIENGKETVEEYENDVLKQRIVDGTPQLTNG</sequence>
<dbReference type="InterPro" id="IPR001623">
    <property type="entry name" value="DnaJ_domain"/>
</dbReference>
<evidence type="ECO:0000259" key="2">
    <source>
        <dbReference type="PROSITE" id="PS50076"/>
    </source>
</evidence>
<dbReference type="Proteomes" id="UP000001593">
    <property type="component" value="Unassembled WGS sequence"/>
</dbReference>
<dbReference type="InterPro" id="IPR043183">
    <property type="entry name" value="DNJB2/6-like"/>
</dbReference>
<dbReference type="EMBL" id="DS469689">
    <property type="protein sequence ID" value="EDO35736.1"/>
    <property type="molecule type" value="Genomic_DNA"/>
</dbReference>
<dbReference type="PANTHER" id="PTHR45168">
    <property type="entry name" value="DNAJ HOMOLOG SUBFAMILY B MEMBER 2"/>
    <property type="match status" value="1"/>
</dbReference>
<dbReference type="GO" id="GO:0051087">
    <property type="term" value="F:protein-folding chaperone binding"/>
    <property type="evidence" value="ECO:0000318"/>
    <property type="project" value="GO_Central"/>
</dbReference>
<dbReference type="GO" id="GO:0044183">
    <property type="term" value="F:protein folding chaperone"/>
    <property type="evidence" value="ECO:0000318"/>
    <property type="project" value="GO_Central"/>
</dbReference>
<dbReference type="HOGENOM" id="CLU_017633_12_0_1"/>
<dbReference type="SUPFAM" id="SSF46565">
    <property type="entry name" value="Chaperone J-domain"/>
    <property type="match status" value="1"/>
</dbReference>
<dbReference type="InterPro" id="IPR036869">
    <property type="entry name" value="J_dom_sf"/>
</dbReference>
<dbReference type="CDD" id="cd06257">
    <property type="entry name" value="DnaJ"/>
    <property type="match status" value="1"/>
</dbReference>
<dbReference type="KEGG" id="nve:5525253"/>
<name>A7SKN4_NEMVE</name>
<dbReference type="Pfam" id="PF00226">
    <property type="entry name" value="DnaJ"/>
    <property type="match status" value="1"/>
</dbReference>
<dbReference type="PANTHER" id="PTHR45168:SF3">
    <property type="entry name" value="DNAJ HEAT SHOCK PROTEIN FAMILY (HSP40) MEMBER B2"/>
    <property type="match status" value="1"/>
</dbReference>
<evidence type="ECO:0000256" key="1">
    <source>
        <dbReference type="ARBA" id="ARBA00023186"/>
    </source>
</evidence>
<dbReference type="GO" id="GO:0030544">
    <property type="term" value="F:Hsp70 protein binding"/>
    <property type="evidence" value="ECO:0007669"/>
    <property type="project" value="InterPro"/>
</dbReference>
<dbReference type="GO" id="GO:0005634">
    <property type="term" value="C:nucleus"/>
    <property type="evidence" value="ECO:0000318"/>
    <property type="project" value="GO_Central"/>
</dbReference>
<dbReference type="PROSITE" id="PS50076">
    <property type="entry name" value="DNAJ_2"/>
    <property type="match status" value="1"/>
</dbReference>
<organism evidence="3 4">
    <name type="scientific">Nematostella vectensis</name>
    <name type="common">Starlet sea anemone</name>
    <dbReference type="NCBI Taxonomy" id="45351"/>
    <lineage>
        <taxon>Eukaryota</taxon>
        <taxon>Metazoa</taxon>
        <taxon>Cnidaria</taxon>
        <taxon>Anthozoa</taxon>
        <taxon>Hexacorallia</taxon>
        <taxon>Actiniaria</taxon>
        <taxon>Edwardsiidae</taxon>
        <taxon>Nematostella</taxon>
    </lineage>
</organism>